<evidence type="ECO:0000313" key="3">
    <source>
        <dbReference type="Proteomes" id="UP000284557"/>
    </source>
</evidence>
<accession>A0ABD7HI34</accession>
<protein>
    <recommendedName>
        <fullName evidence="4">Transposase</fullName>
    </recommendedName>
</protein>
<evidence type="ECO:0000313" key="2">
    <source>
        <dbReference type="EMBL" id="RIT32131.1"/>
    </source>
</evidence>
<dbReference type="Proteomes" id="UP000284557">
    <property type="component" value="Unassembled WGS sequence"/>
</dbReference>
<dbReference type="RefSeq" id="WP_074328851.1">
    <property type="nucleotide sequence ID" value="NZ_JAAZWF010000015.1"/>
</dbReference>
<proteinExistence type="predicted"/>
<comment type="caution">
    <text evidence="2">The sequence shown here is derived from an EMBL/GenBank/DDBJ whole genome shotgun (WGS) entry which is preliminary data.</text>
</comment>
<feature type="region of interest" description="Disordered" evidence="1">
    <location>
        <begin position="101"/>
        <end position="151"/>
    </location>
</feature>
<gene>
    <name evidence="2" type="ORF">D2E76_24130</name>
</gene>
<organism evidence="2 3">
    <name type="scientific">Mycobacteroides abscessus</name>
    <dbReference type="NCBI Taxonomy" id="36809"/>
    <lineage>
        <taxon>Bacteria</taxon>
        <taxon>Bacillati</taxon>
        <taxon>Actinomycetota</taxon>
        <taxon>Actinomycetes</taxon>
        <taxon>Mycobacteriales</taxon>
        <taxon>Mycobacteriaceae</taxon>
        <taxon>Mycobacteroides</taxon>
    </lineage>
</organism>
<reference evidence="2 3" key="1">
    <citation type="submission" date="2018-08" db="EMBL/GenBank/DDBJ databases">
        <title>Linezolid Resistance in Mycobacterium abscessus: MIC Distribution and Comprehensive Investigation of Resistance Mechanisms.</title>
        <authorList>
            <person name="Ye M."/>
            <person name="Xu L."/>
            <person name="Zou Y."/>
            <person name="Li B."/>
            <person name="Guo Q."/>
            <person name="Zhang Y."/>
            <person name="Zhan M."/>
            <person name="Xu B."/>
            <person name="Yu F."/>
            <person name="Zhang Z."/>
            <person name="Chu H."/>
        </authorList>
    </citation>
    <scope>NUCLEOTIDE SEQUENCE [LARGE SCALE GENOMIC DNA]</scope>
    <source>
        <strain evidence="2 3">G143</strain>
    </source>
</reference>
<dbReference type="EMBL" id="QXBN01000026">
    <property type="protein sequence ID" value="RIT32131.1"/>
    <property type="molecule type" value="Genomic_DNA"/>
</dbReference>
<dbReference type="AlphaFoldDB" id="A0ABD7HI34"/>
<name>A0ABD7HI34_9MYCO</name>
<feature type="compositionally biased region" description="Basic residues" evidence="1">
    <location>
        <begin position="122"/>
        <end position="132"/>
    </location>
</feature>
<sequence>MIRAVPPTCVALRGFLALLRFHCDLVEADLSTFHHIDYRDRWRRDSEGIRRLTLRMIHVRVTHLPATSALSLHFSNGKSAWDLHAHLMADMVTAWTGHQYDRNGEQAHAQKQATERREKRRESARKRARAHNSRTVADDIARAKRNARGGQ</sequence>
<evidence type="ECO:0008006" key="4">
    <source>
        <dbReference type="Google" id="ProtNLM"/>
    </source>
</evidence>
<evidence type="ECO:0000256" key="1">
    <source>
        <dbReference type="SAM" id="MobiDB-lite"/>
    </source>
</evidence>